<dbReference type="RefSeq" id="WP_198618803.1">
    <property type="nucleotide sequence ID" value="NZ_JABANU010000049.1"/>
</dbReference>
<keyword evidence="2" id="KW-0560">Oxidoreductase</keyword>
<dbReference type="Proteomes" id="UP000751852">
    <property type="component" value="Unassembled WGS sequence"/>
</dbReference>
<reference evidence="2 3" key="1">
    <citation type="submission" date="2020-04" db="EMBL/GenBank/DDBJ databases">
        <title>Staphylococcus species from domestic dog.</title>
        <authorList>
            <person name="Paterson G.K."/>
        </authorList>
    </citation>
    <scope>NUCLEOTIDE SEQUENCE [LARGE SCALE GENOMIC DNA]</scope>
    <source>
        <strain evidence="2 3">H16/1A</strain>
    </source>
</reference>
<evidence type="ECO:0000313" key="2">
    <source>
        <dbReference type="EMBL" id="MBI5976042.1"/>
    </source>
</evidence>
<name>A0ABS0TCC7_9STAP</name>
<feature type="domain" description="FAD-dependent urate hydroxylase HpyO/Asp monooxygenase CreE-like FAD/NAD(P)-binding" evidence="1">
    <location>
        <begin position="6"/>
        <end position="148"/>
    </location>
</feature>
<dbReference type="PANTHER" id="PTHR38663">
    <property type="match status" value="1"/>
</dbReference>
<gene>
    <name evidence="2" type="ORF">HHH54_10810</name>
</gene>
<evidence type="ECO:0000313" key="3">
    <source>
        <dbReference type="Proteomes" id="UP000751852"/>
    </source>
</evidence>
<sequence length="384" mass="44767">MFEWLIIGGGVHATTIAIKLRALGLPQHQLRIIDPNEYLMAQFDRQTKRIGMPYLRSPLVHHCHPDPFDLKKFSQIEKYAQPMRGPYQRPRLDMFMDHTFHWIKYYNLESCHIHQKALHLKRNNHYWSVTLDNHQTIKSTNVVLAMGTHHTPYIPKPFQNQPDVQHIHRLTELENISASHVVGSGISAAHLTLKHLKETDRTMHLWMKKTFEIHNFDADPGWLGPKNMESFQKETCLENRIKINRNERHKGSLPNEMYVKLKNYERAGRLIIHQAPILKLENHKIVTPHETIVYDGIELATGFKLDVMTQPLIKDLVFKYKAPLIKGFPIISTDLEWLPHLYVSGMLADLELGPFARNIMGGRQAAQRIGEVYLEQRTYKRIAN</sequence>
<accession>A0ABS0TCC7</accession>
<dbReference type="EMBL" id="JABANU010000049">
    <property type="protein sequence ID" value="MBI5976042.1"/>
    <property type="molecule type" value="Genomic_DNA"/>
</dbReference>
<proteinExistence type="predicted"/>
<dbReference type="GO" id="GO:0004497">
    <property type="term" value="F:monooxygenase activity"/>
    <property type="evidence" value="ECO:0007669"/>
    <property type="project" value="UniProtKB-KW"/>
</dbReference>
<dbReference type="PANTHER" id="PTHR38663:SF1">
    <property type="entry name" value="L-ORNITHINE N(5)-MONOOXYGENASE"/>
    <property type="match status" value="1"/>
</dbReference>
<organism evidence="2 3">
    <name type="scientific">Staphylococcus canis</name>
    <dbReference type="NCBI Taxonomy" id="2724942"/>
    <lineage>
        <taxon>Bacteria</taxon>
        <taxon>Bacillati</taxon>
        <taxon>Bacillota</taxon>
        <taxon>Bacilli</taxon>
        <taxon>Bacillales</taxon>
        <taxon>Staphylococcaceae</taxon>
        <taxon>Staphylococcus</taxon>
    </lineage>
</organism>
<keyword evidence="3" id="KW-1185">Reference proteome</keyword>
<dbReference type="InterPro" id="IPR036188">
    <property type="entry name" value="FAD/NAD-bd_sf"/>
</dbReference>
<keyword evidence="2" id="KW-0503">Monooxygenase</keyword>
<dbReference type="Gene3D" id="3.50.50.60">
    <property type="entry name" value="FAD/NAD(P)-binding domain"/>
    <property type="match status" value="1"/>
</dbReference>
<dbReference type="Pfam" id="PF13454">
    <property type="entry name" value="NAD_binding_9"/>
    <property type="match status" value="1"/>
</dbReference>
<dbReference type="InterPro" id="IPR038732">
    <property type="entry name" value="HpyO/CreE_NAD-binding"/>
</dbReference>
<protein>
    <submittedName>
        <fullName evidence="2">SidA/IucD/PvdA family monooxygenase</fullName>
    </submittedName>
</protein>
<dbReference type="SUPFAM" id="SSF51905">
    <property type="entry name" value="FAD/NAD(P)-binding domain"/>
    <property type="match status" value="1"/>
</dbReference>
<evidence type="ECO:0000259" key="1">
    <source>
        <dbReference type="Pfam" id="PF13454"/>
    </source>
</evidence>
<comment type="caution">
    <text evidence="2">The sequence shown here is derived from an EMBL/GenBank/DDBJ whole genome shotgun (WGS) entry which is preliminary data.</text>
</comment>